<reference evidence="2 3" key="1">
    <citation type="submission" date="2013-11" db="EMBL/GenBank/DDBJ databases">
        <authorList>
            <person name="Awa H."/>
            <person name="Bernal J.T."/>
            <person name="Coelho R.E."/>
            <person name="Culpepper S.C."/>
            <person name="Devaraju V.S."/>
            <person name="Higgins R.T."/>
            <person name="Husein A.J."/>
            <person name="Johnston E.M."/>
            <person name="Jung J.A."/>
            <person name="Kanani-Hendijani T.A."/>
            <person name="Knapp R.E."/>
            <person name="Lepiocha N."/>
            <person name="McCarter A.J."/>
            <person name="Merlau P.R."/>
            <person name="Monfared M.S."/>
            <person name="Olney H.P."/>
            <person name="Pineda M.R."/>
            <person name="Pizzini S.E."/>
            <person name="Roberson D.J."/>
            <person name="Rodriguez J."/>
            <person name="Simpson N.A."/>
            <person name="Stevens S.C."/>
            <person name="Stroub-Tahmassi C.A."/>
            <person name="Syed N."/>
            <person name="Torres S.E."/>
            <person name="Townsend C.W."/>
            <person name="White X.E."/>
            <person name="Willette C.E."/>
            <person name="Deming K.E."/>
            <person name="Simon S.E."/>
            <person name="Benjamin R.C."/>
            <person name="Hughes L.E."/>
            <person name="Hale R.H."/>
            <person name="Lamson-Kim T."/>
            <person name="Visi D.H."/>
            <person name="Allen M.S."/>
            <person name="Bradley K.W."/>
            <person name="Clarke D.Q."/>
            <person name="Lewis M.F."/>
            <person name="Barker L.P."/>
            <person name="Bailey C."/>
            <person name="Asai D.J."/>
            <person name="Garber M.L."/>
            <person name="Bowman C.A."/>
            <person name="Russell D.A."/>
            <person name="Pope W.H."/>
            <person name="Jacobs-Sera D."/>
            <person name="Hendrix R.W."/>
            <person name="Hatfull G.F."/>
        </authorList>
    </citation>
    <scope>NUCLEOTIDE SEQUENCE [LARGE SCALE GENOMIC DNA]</scope>
</reference>
<evidence type="ECO:0000313" key="3">
    <source>
        <dbReference type="Proteomes" id="UP000019119"/>
    </source>
</evidence>
<dbReference type="KEGG" id="vg:18502802"/>
<dbReference type="RefSeq" id="YP_009005782.1">
    <property type="nucleotide sequence ID" value="NC_023564.1"/>
</dbReference>
<keyword evidence="3" id="KW-1185">Reference proteome</keyword>
<evidence type="ECO:0000313" key="2">
    <source>
        <dbReference type="EMBL" id="AHG23820.1"/>
    </source>
</evidence>
<keyword evidence="1" id="KW-0472">Membrane</keyword>
<proteinExistence type="predicted"/>
<accession>W0LNV3</accession>
<gene>
    <name evidence="2" type="primary">40</name>
    <name evidence="2" type="ORF">PBI_EAGLEEYE_40</name>
</gene>
<feature type="transmembrane region" description="Helical" evidence="1">
    <location>
        <begin position="46"/>
        <end position="64"/>
    </location>
</feature>
<dbReference type="EMBL" id="KF861510">
    <property type="protein sequence ID" value="AHG23820.1"/>
    <property type="molecule type" value="Genomic_DNA"/>
</dbReference>
<dbReference type="GeneID" id="18502802"/>
<feature type="transmembrane region" description="Helical" evidence="1">
    <location>
        <begin position="16"/>
        <end position="40"/>
    </location>
</feature>
<keyword evidence="1" id="KW-0812">Transmembrane</keyword>
<keyword evidence="1" id="KW-1133">Transmembrane helix</keyword>
<protein>
    <submittedName>
        <fullName evidence="2">Uncharacterized protein</fullName>
    </submittedName>
</protein>
<sequence>MTTPQFTPQQREKKPLNAFFVMLAICSALPTLFCLAGVFTSEGSPFFVFGFLWSGAWTYVWWSLRHR</sequence>
<evidence type="ECO:0000256" key="1">
    <source>
        <dbReference type="SAM" id="Phobius"/>
    </source>
</evidence>
<dbReference type="Proteomes" id="UP000019119">
    <property type="component" value="Segment"/>
</dbReference>
<organism evidence="2 3">
    <name type="scientific">Mycobacterium phage EagleEye</name>
    <dbReference type="NCBI Taxonomy" id="1429759"/>
    <lineage>
        <taxon>Viruses</taxon>
        <taxon>Duplodnaviria</taxon>
        <taxon>Heunggongvirae</taxon>
        <taxon>Uroviricota</taxon>
        <taxon>Caudoviricetes</taxon>
        <taxon>Eagleeyevirus</taxon>
        <taxon>Eagleeyevirus eagleeye</taxon>
    </lineage>
</organism>
<dbReference type="OrthoDB" id="25919at10239"/>
<name>W0LNV3_9CAUD</name>